<dbReference type="PANTHER" id="PTHR38433">
    <property type="match status" value="1"/>
</dbReference>
<dbReference type="AlphaFoldDB" id="A0A265NET9"/>
<dbReference type="EMBL" id="NPMS01000001">
    <property type="protein sequence ID" value="OZU90513.1"/>
    <property type="molecule type" value="Genomic_DNA"/>
</dbReference>
<evidence type="ECO:0000313" key="2">
    <source>
        <dbReference type="Proteomes" id="UP000216498"/>
    </source>
</evidence>
<protein>
    <recommendedName>
        <fullName evidence="3">DUF1641 domain-containing protein</fullName>
    </recommendedName>
</protein>
<dbReference type="PANTHER" id="PTHR38433:SF1">
    <property type="entry name" value="DUF1641 DOMAIN-CONTAINING PROTEIN"/>
    <property type="match status" value="1"/>
</dbReference>
<dbReference type="RefSeq" id="WP_094884128.1">
    <property type="nucleotide sequence ID" value="NZ_NPMS01000001.1"/>
</dbReference>
<organism evidence="1 2">
    <name type="scientific">Virgibacillus indicus</name>
    <dbReference type="NCBI Taxonomy" id="2024554"/>
    <lineage>
        <taxon>Bacteria</taxon>
        <taxon>Bacillati</taxon>
        <taxon>Bacillota</taxon>
        <taxon>Bacilli</taxon>
        <taxon>Bacillales</taxon>
        <taxon>Bacillaceae</taxon>
        <taxon>Virgibacillus</taxon>
    </lineage>
</organism>
<gene>
    <name evidence="1" type="ORF">CIL03_05030</name>
</gene>
<dbReference type="InterPro" id="IPR012440">
    <property type="entry name" value="DUF1641"/>
</dbReference>
<accession>A0A265NET9</accession>
<keyword evidence="2" id="KW-1185">Reference proteome</keyword>
<evidence type="ECO:0000313" key="1">
    <source>
        <dbReference type="EMBL" id="OZU90513.1"/>
    </source>
</evidence>
<comment type="caution">
    <text evidence="1">The sequence shown here is derived from an EMBL/GenBank/DDBJ whole genome shotgun (WGS) entry which is preliminary data.</text>
</comment>
<sequence length="155" mass="17517">MAEAISKIKRIEVPESVKQEQDLAEVSRKVSENKEAILKGIDLLAALEESDALETITALIKHREDALENMVQELNKPQYSATLENLSDLFLFLGQLKVEELFYFTDKLNHGMKEARNSDAEETSYMGMIKALKDPDINRSITLLLSFLKGMGKEI</sequence>
<evidence type="ECO:0008006" key="3">
    <source>
        <dbReference type="Google" id="ProtNLM"/>
    </source>
</evidence>
<reference evidence="1 2" key="1">
    <citation type="submission" date="2017-08" db="EMBL/GenBank/DDBJ databases">
        <title>Virgibacillus indicus sp. nov. and Virgibacillus profoundi sp. nov, two moderately halophilic bacteria isolated from marine sediment by using the Microfluidic Streak Plate.</title>
        <authorList>
            <person name="Xu B."/>
            <person name="Hu B."/>
            <person name="Wang J."/>
            <person name="Zhu Y."/>
            <person name="Huang L."/>
            <person name="Du W."/>
            <person name="Huang Y."/>
        </authorList>
    </citation>
    <scope>NUCLEOTIDE SEQUENCE [LARGE SCALE GENOMIC DNA]</scope>
    <source>
        <strain evidence="1 2">IO3-P2-C2</strain>
    </source>
</reference>
<dbReference type="Proteomes" id="UP000216498">
    <property type="component" value="Unassembled WGS sequence"/>
</dbReference>
<dbReference type="Pfam" id="PF07849">
    <property type="entry name" value="DUF1641"/>
    <property type="match status" value="1"/>
</dbReference>
<proteinExistence type="predicted"/>
<dbReference type="OrthoDB" id="147801at2"/>
<name>A0A265NET9_9BACI</name>